<evidence type="ECO:0000313" key="2">
    <source>
        <dbReference type="EMBL" id="SNS90677.1"/>
    </source>
</evidence>
<dbReference type="Proteomes" id="UP000198318">
    <property type="component" value="Unassembled WGS sequence"/>
</dbReference>
<dbReference type="GO" id="GO:0016740">
    <property type="term" value="F:transferase activity"/>
    <property type="evidence" value="ECO:0007669"/>
    <property type="project" value="UniProtKB-KW"/>
</dbReference>
<keyword evidence="2" id="KW-0808">Transferase</keyword>
<dbReference type="Pfam" id="PF01636">
    <property type="entry name" value="APH"/>
    <property type="match status" value="1"/>
</dbReference>
<organism evidence="2 3">
    <name type="scientific">Actinomadura meyerae</name>
    <dbReference type="NCBI Taxonomy" id="240840"/>
    <lineage>
        <taxon>Bacteria</taxon>
        <taxon>Bacillati</taxon>
        <taxon>Actinomycetota</taxon>
        <taxon>Actinomycetes</taxon>
        <taxon>Streptosporangiales</taxon>
        <taxon>Thermomonosporaceae</taxon>
        <taxon>Actinomadura</taxon>
    </lineage>
</organism>
<feature type="domain" description="Aminoglycoside phosphotransferase" evidence="1">
    <location>
        <begin position="7"/>
        <end position="47"/>
    </location>
</feature>
<gene>
    <name evidence="2" type="ORF">SAMN05443665_101243</name>
</gene>
<dbReference type="Gene3D" id="3.90.1200.10">
    <property type="match status" value="1"/>
</dbReference>
<keyword evidence="3" id="KW-1185">Reference proteome</keyword>
<evidence type="ECO:0000313" key="3">
    <source>
        <dbReference type="Proteomes" id="UP000198318"/>
    </source>
</evidence>
<dbReference type="EMBL" id="FZOR01000012">
    <property type="protein sequence ID" value="SNS90677.1"/>
    <property type="molecule type" value="Genomic_DNA"/>
</dbReference>
<dbReference type="InterPro" id="IPR002575">
    <property type="entry name" value="Aminoglycoside_PTrfase"/>
</dbReference>
<dbReference type="SUPFAM" id="SSF56112">
    <property type="entry name" value="Protein kinase-like (PK-like)"/>
    <property type="match status" value="1"/>
</dbReference>
<name>A0A239IAT9_9ACTN</name>
<proteinExistence type="predicted"/>
<dbReference type="RefSeq" id="WP_089326548.1">
    <property type="nucleotide sequence ID" value="NZ_FZOR01000012.1"/>
</dbReference>
<accession>A0A239IAT9</accession>
<dbReference type="OrthoDB" id="2570531at2"/>
<evidence type="ECO:0000259" key="1">
    <source>
        <dbReference type="Pfam" id="PF01636"/>
    </source>
</evidence>
<dbReference type="InterPro" id="IPR011009">
    <property type="entry name" value="Kinase-like_dom_sf"/>
</dbReference>
<dbReference type="AlphaFoldDB" id="A0A239IAT9"/>
<sequence>MSALASHTLLHTDPTPANVLLDDNNTAYVVDWTLTGHGAAFLEVALLIPGY</sequence>
<protein>
    <submittedName>
        <fullName evidence="2">Phosphotransferase enzyme family protein</fullName>
    </submittedName>
</protein>
<reference evidence="2 3" key="1">
    <citation type="submission" date="2017-06" db="EMBL/GenBank/DDBJ databases">
        <authorList>
            <person name="Kim H.J."/>
            <person name="Triplett B.A."/>
        </authorList>
    </citation>
    <scope>NUCLEOTIDE SEQUENCE [LARGE SCALE GENOMIC DNA]</scope>
    <source>
        <strain evidence="2 3">DSM 44715</strain>
    </source>
</reference>